<dbReference type="Gene3D" id="4.10.60.10">
    <property type="entry name" value="Zinc finger, CCHC-type"/>
    <property type="match status" value="1"/>
</dbReference>
<feature type="compositionally biased region" description="Polar residues" evidence="1">
    <location>
        <begin position="454"/>
        <end position="464"/>
    </location>
</feature>
<dbReference type="GO" id="GO:0008270">
    <property type="term" value="F:zinc ion binding"/>
    <property type="evidence" value="ECO:0007669"/>
    <property type="project" value="InterPro"/>
</dbReference>
<keyword evidence="4" id="KW-1185">Reference proteome</keyword>
<dbReference type="EMBL" id="RXIC02000021">
    <property type="protein sequence ID" value="KAB1219118.1"/>
    <property type="molecule type" value="Genomic_DNA"/>
</dbReference>
<protein>
    <recommendedName>
        <fullName evidence="2">Plus3 domain-containing protein</fullName>
    </recommendedName>
</protein>
<dbReference type="PANTHER" id="PTHR38940:SF4">
    <property type="entry name" value="OS01G0775100 PROTEIN"/>
    <property type="match status" value="1"/>
</dbReference>
<dbReference type="Pfam" id="PF03126">
    <property type="entry name" value="Plus-3"/>
    <property type="match status" value="1"/>
</dbReference>
<organism evidence="3 4">
    <name type="scientific">Morella rubra</name>
    <name type="common">Chinese bayberry</name>
    <dbReference type="NCBI Taxonomy" id="262757"/>
    <lineage>
        <taxon>Eukaryota</taxon>
        <taxon>Viridiplantae</taxon>
        <taxon>Streptophyta</taxon>
        <taxon>Embryophyta</taxon>
        <taxon>Tracheophyta</taxon>
        <taxon>Spermatophyta</taxon>
        <taxon>Magnoliopsida</taxon>
        <taxon>eudicotyledons</taxon>
        <taxon>Gunneridae</taxon>
        <taxon>Pentapetalae</taxon>
        <taxon>rosids</taxon>
        <taxon>fabids</taxon>
        <taxon>Fagales</taxon>
        <taxon>Myricaceae</taxon>
        <taxon>Morella</taxon>
    </lineage>
</organism>
<dbReference type="SMART" id="SM00719">
    <property type="entry name" value="Plus3"/>
    <property type="match status" value="1"/>
</dbReference>
<comment type="caution">
    <text evidence="3">The sequence shown here is derived from an EMBL/GenBank/DDBJ whole genome shotgun (WGS) entry which is preliminary data.</text>
</comment>
<feature type="region of interest" description="Disordered" evidence="1">
    <location>
        <begin position="435"/>
        <end position="464"/>
    </location>
</feature>
<dbReference type="GO" id="GO:0003677">
    <property type="term" value="F:DNA binding"/>
    <property type="evidence" value="ECO:0007669"/>
    <property type="project" value="InterPro"/>
</dbReference>
<dbReference type="InterPro" id="IPR004343">
    <property type="entry name" value="Plus-3_dom"/>
</dbReference>
<feature type="compositionally biased region" description="Polar residues" evidence="1">
    <location>
        <begin position="328"/>
        <end position="338"/>
    </location>
</feature>
<dbReference type="Gene3D" id="3.90.70.200">
    <property type="entry name" value="Plus-3 domain"/>
    <property type="match status" value="1"/>
</dbReference>
<dbReference type="Proteomes" id="UP000516437">
    <property type="component" value="Chromosome 3"/>
</dbReference>
<sequence>METTNLVPVDISGLPTKEFMFPKMKVDSEKIESDSDLGLALGNSNHSIQRPPSNDLNTGAGANAGSRIDMAFVASDPLSELVWSPHYGLSLKCADSSLADKKGSLLWGAGSSTVALSPPQNITVARSTTDKPRDEEVITPQAASLPENNVVGTNVSTGCPTSDAGVILGCGPSHEHETDSSLAGPIDNMQGTSTAVGLSVLHVTQNEDQRKTEDEPKSYLVACEPFLEDPTGRGRDLGSANHISGRSIILVSDVHPVDECRASETPVQNLESSGRRAVEQLEQTAENDIQTPITENDWGAVSKTVESEFAHESKNSYQQEEEALPRNETVSSKLSPTNGKVHVNQRKGKEKALSDGYGSGRSSKESDDSHESVESCNSAGVLSKGKKLWSFEEQWDVGSRRVRKKIQERPSAVSYSGQDSSFMNWISNMMKGFSRPTQDEGRVPALSMAPPSHGHQNQNPPDQNLLTFTKNQDAGFKNIGFRSIFQSLYCPKMERETTSLNANYQKGDGSKELELENMTRNINGTPVSIGGDSDNIDRQFLLPNEKLTASTHGNGASLATQPKFFPVKFTIGQENSKISSGENKHSSEMDLGEVKNRVISNCSLGKRKARNAEVIDSKQPSEVKTTSDFNYRNDPLESFWITRFCTKTSGPILNLDDNNQCIGVGLECSSDCTRLLAWNHDGFSNNHKSDAVREHSVGDPMLSLDQELQKSPTYTDAVIGSKRSRCDSDLKPSYKLSPILPSPKPKSSEAMASIFARRLDALKHIIQSDVIDNATHADTTCFFCGIKGHHLQECSEITESEIEDLLRNVNSYTGAEEFPCLCIRCFQFNHWAVACPSASSRRQLLTKVGDPLVGPSEMQHKAGAEKKLKLLTGREREFQTACDRRDPRVADHTNWRPNEKSSPEIRGSNANALKECIRASSSKNYSEEPKIIPVNRQVSDVPKGIFDSIRSLRLSRSDILKWMNSHMALSHLDGFFLRLRLGKWEEGLGGTGYHVACINGKQRENSPRNATNCLSVNVGGIKCLVESRYISNHDFVEDELMAWWSITSRDSGKIPAEEDLRLKVKEKRMLGF</sequence>
<dbReference type="SUPFAM" id="SSF159042">
    <property type="entry name" value="Plus3-like"/>
    <property type="match status" value="1"/>
</dbReference>
<feature type="compositionally biased region" description="Polar residues" evidence="1">
    <location>
        <begin position="42"/>
        <end position="57"/>
    </location>
</feature>
<feature type="compositionally biased region" description="Basic and acidic residues" evidence="1">
    <location>
        <begin position="362"/>
        <end position="373"/>
    </location>
</feature>
<feature type="domain" description="Plus3" evidence="2">
    <location>
        <begin position="943"/>
        <end position="1072"/>
    </location>
</feature>
<dbReference type="OrthoDB" id="166375at2759"/>
<proteinExistence type="predicted"/>
<name>A0A6A1W5Y0_9ROSI</name>
<evidence type="ECO:0000313" key="4">
    <source>
        <dbReference type="Proteomes" id="UP000516437"/>
    </source>
</evidence>
<accession>A0A6A1W5Y0</accession>
<dbReference type="InterPro" id="IPR001878">
    <property type="entry name" value="Znf_CCHC"/>
</dbReference>
<feature type="region of interest" description="Disordered" evidence="1">
    <location>
        <begin position="306"/>
        <end position="378"/>
    </location>
</feature>
<dbReference type="PANTHER" id="PTHR38940">
    <property type="entry name" value="PLUS3 DOMAIN-CONTAINING PROTEIN"/>
    <property type="match status" value="1"/>
</dbReference>
<reference evidence="3 4" key="1">
    <citation type="journal article" date="2019" name="Plant Biotechnol. J.">
        <title>The red bayberry genome and genetic basis of sex determination.</title>
        <authorList>
            <person name="Jia H.M."/>
            <person name="Jia H.J."/>
            <person name="Cai Q.L."/>
            <person name="Wang Y."/>
            <person name="Zhao H.B."/>
            <person name="Yang W.F."/>
            <person name="Wang G.Y."/>
            <person name="Li Y.H."/>
            <person name="Zhan D.L."/>
            <person name="Shen Y.T."/>
            <person name="Niu Q.F."/>
            <person name="Chang L."/>
            <person name="Qiu J."/>
            <person name="Zhao L."/>
            <person name="Xie H.B."/>
            <person name="Fu W.Y."/>
            <person name="Jin J."/>
            <person name="Li X.W."/>
            <person name="Jiao Y."/>
            <person name="Zhou C.C."/>
            <person name="Tu T."/>
            <person name="Chai C.Y."/>
            <person name="Gao J.L."/>
            <person name="Fan L.J."/>
            <person name="van de Weg E."/>
            <person name="Wang J.Y."/>
            <person name="Gao Z.S."/>
        </authorList>
    </citation>
    <scope>NUCLEOTIDE SEQUENCE [LARGE SCALE GENOMIC DNA]</scope>
    <source>
        <tissue evidence="3">Leaves</tissue>
    </source>
</reference>
<dbReference type="PROSITE" id="PS51360">
    <property type="entry name" value="PLUS3"/>
    <property type="match status" value="1"/>
</dbReference>
<dbReference type="AlphaFoldDB" id="A0A6A1W5Y0"/>
<evidence type="ECO:0000313" key="3">
    <source>
        <dbReference type="EMBL" id="KAB1219118.1"/>
    </source>
</evidence>
<gene>
    <name evidence="3" type="ORF">CJ030_MR3G008415</name>
</gene>
<feature type="region of interest" description="Disordered" evidence="1">
    <location>
        <begin position="42"/>
        <end position="61"/>
    </location>
</feature>
<evidence type="ECO:0000256" key="1">
    <source>
        <dbReference type="SAM" id="MobiDB-lite"/>
    </source>
</evidence>
<evidence type="ECO:0000259" key="2">
    <source>
        <dbReference type="PROSITE" id="PS51360"/>
    </source>
</evidence>
<dbReference type="InterPro" id="IPR036128">
    <property type="entry name" value="Plus3-like_sf"/>
</dbReference>
<dbReference type="SMART" id="SM00343">
    <property type="entry name" value="ZnF_C2HC"/>
    <property type="match status" value="2"/>
</dbReference>